<proteinExistence type="predicted"/>
<evidence type="ECO:0000313" key="2">
    <source>
        <dbReference type="Proteomes" id="UP001186974"/>
    </source>
</evidence>
<organism evidence="1 2">
    <name type="scientific">Coniosporium uncinatum</name>
    <dbReference type="NCBI Taxonomy" id="93489"/>
    <lineage>
        <taxon>Eukaryota</taxon>
        <taxon>Fungi</taxon>
        <taxon>Dikarya</taxon>
        <taxon>Ascomycota</taxon>
        <taxon>Pezizomycotina</taxon>
        <taxon>Dothideomycetes</taxon>
        <taxon>Dothideomycetes incertae sedis</taxon>
        <taxon>Coniosporium</taxon>
    </lineage>
</organism>
<reference evidence="1" key="1">
    <citation type="submission" date="2024-09" db="EMBL/GenBank/DDBJ databases">
        <title>Black Yeasts Isolated from many extreme environments.</title>
        <authorList>
            <person name="Coleine C."/>
            <person name="Stajich J.E."/>
            <person name="Selbmann L."/>
        </authorList>
    </citation>
    <scope>NUCLEOTIDE SEQUENCE</scope>
    <source>
        <strain evidence="1">CCFEE 5737</strain>
    </source>
</reference>
<comment type="caution">
    <text evidence="1">The sequence shown here is derived from an EMBL/GenBank/DDBJ whole genome shotgun (WGS) entry which is preliminary data.</text>
</comment>
<feature type="non-terminal residue" evidence="1">
    <location>
        <position position="135"/>
    </location>
</feature>
<sequence>MASPRSPAVTNGKSPPAPSAPYAGKFDPKAVIAKKSNNSAGAKLGQDVSVPTSVSTLKTVTAPADKGKDAAPTKLPLKASRFGLGVKPVADLDKSKKPSGLDFEEDEGKTRTLEKLLPMDQNEDAAHANIDQDDD</sequence>
<dbReference type="EMBL" id="JAWDJW010012451">
    <property type="protein sequence ID" value="KAK3044079.1"/>
    <property type="molecule type" value="Genomic_DNA"/>
</dbReference>
<protein>
    <submittedName>
        <fullName evidence="1">Uncharacterized protein</fullName>
    </submittedName>
</protein>
<name>A0ACC3CSN0_9PEZI</name>
<gene>
    <name evidence="1" type="ORF">LTS18_002231</name>
</gene>
<accession>A0ACC3CSN0</accession>
<dbReference type="Proteomes" id="UP001186974">
    <property type="component" value="Unassembled WGS sequence"/>
</dbReference>
<evidence type="ECO:0000313" key="1">
    <source>
        <dbReference type="EMBL" id="KAK3044079.1"/>
    </source>
</evidence>
<keyword evidence="2" id="KW-1185">Reference proteome</keyword>